<dbReference type="SUPFAM" id="SSF46785">
    <property type="entry name" value="Winged helix' DNA-binding domain"/>
    <property type="match status" value="1"/>
</dbReference>
<keyword evidence="2" id="KW-1185">Reference proteome</keyword>
<dbReference type="RefSeq" id="WP_187011637.1">
    <property type="nucleotide sequence ID" value="NZ_JACRWG010000003.1"/>
</dbReference>
<proteinExistence type="predicted"/>
<dbReference type="Gene3D" id="1.10.10.10">
    <property type="entry name" value="Winged helix-like DNA-binding domain superfamily/Winged helix DNA-binding domain"/>
    <property type="match status" value="1"/>
</dbReference>
<name>A0ABR7K8T8_9FIRM</name>
<dbReference type="EMBL" id="JACRWG010000003">
    <property type="protein sequence ID" value="MBC6009024.1"/>
    <property type="molecule type" value="Genomic_DNA"/>
</dbReference>
<protein>
    <recommendedName>
        <fullName evidence="3">ROK family protein</fullName>
    </recommendedName>
</protein>
<evidence type="ECO:0000313" key="1">
    <source>
        <dbReference type="EMBL" id="MBC6009024.1"/>
    </source>
</evidence>
<dbReference type="Gene3D" id="3.30.420.40">
    <property type="match status" value="2"/>
</dbReference>
<sequence>MNEIRGVRKKNVFKIIQSLVKQGGCTKNELVFYTGLSLSTIDSLLEEMLKSNLVIKAGYRESTGGRPSMGYQVNGEFSQTLCIYAYKHDKTITVIGRLYNLYSEMMEEKRRDVSKLDCEVLCSFIEEMLNAQVHTICLSLPDCDIDIKHRYKQRVFVKNDVHMGAIGAYIKHMQYDSIVLLDSKGDSRLGIVINGHLVEGKSSIAGQTCFLPVINHEDYKNRRSMKGRSKRLVLELQNIIGMLNPEAIVICSDGIDSHYVEEELLKIFKMSDMPHLIYIDNYIDEVMLGMESISKDSLFDKMSR</sequence>
<evidence type="ECO:0008006" key="3">
    <source>
        <dbReference type="Google" id="ProtNLM"/>
    </source>
</evidence>
<reference evidence="1 2" key="1">
    <citation type="submission" date="2020-08" db="EMBL/GenBank/DDBJ databases">
        <authorList>
            <person name="Liu C."/>
            <person name="Sun Q."/>
        </authorList>
    </citation>
    <scope>NUCLEOTIDE SEQUENCE [LARGE SCALE GENOMIC DNA]</scope>
    <source>
        <strain evidence="1 2">NSJ-22</strain>
    </source>
</reference>
<comment type="caution">
    <text evidence="1">The sequence shown here is derived from an EMBL/GenBank/DDBJ whole genome shotgun (WGS) entry which is preliminary data.</text>
</comment>
<evidence type="ECO:0000313" key="2">
    <source>
        <dbReference type="Proteomes" id="UP000603474"/>
    </source>
</evidence>
<organism evidence="1 2">
    <name type="scientific">Catenibacterium faecis</name>
    <dbReference type="NCBI Taxonomy" id="2764323"/>
    <lineage>
        <taxon>Bacteria</taxon>
        <taxon>Bacillati</taxon>
        <taxon>Bacillota</taxon>
        <taxon>Erysipelotrichia</taxon>
        <taxon>Erysipelotrichales</taxon>
        <taxon>Coprobacillaceae</taxon>
        <taxon>Catenibacterium</taxon>
    </lineage>
</organism>
<dbReference type="InterPro" id="IPR036388">
    <property type="entry name" value="WH-like_DNA-bd_sf"/>
</dbReference>
<dbReference type="Proteomes" id="UP000603474">
    <property type="component" value="Unassembled WGS sequence"/>
</dbReference>
<gene>
    <name evidence="1" type="ORF">H8909_01965</name>
</gene>
<dbReference type="InterPro" id="IPR036390">
    <property type="entry name" value="WH_DNA-bd_sf"/>
</dbReference>
<accession>A0ABR7K8T8</accession>